<dbReference type="EMBL" id="JADKYB010000009">
    <property type="protein sequence ID" value="MBM9506509.1"/>
    <property type="molecule type" value="Genomic_DNA"/>
</dbReference>
<protein>
    <recommendedName>
        <fullName evidence="3">DUF3224 domain-containing protein</fullName>
    </recommendedName>
</protein>
<evidence type="ECO:0008006" key="3">
    <source>
        <dbReference type="Google" id="ProtNLM"/>
    </source>
</evidence>
<sequence>MAITVGGLLTEEQGRTISRRVVSVEGGAIKVEVTFEAHGMYGGQPYTSIGTYWSIARPGGGLYSEWMGGLKTDNGAGLASWRGFGAGRLGTDDERTYRGSVITENATGELAGLDGLLSVFEFSVDDSGAIERRTWLLT</sequence>
<proteinExistence type="predicted"/>
<dbReference type="Proteomes" id="UP000749040">
    <property type="component" value="Unassembled WGS sequence"/>
</dbReference>
<gene>
    <name evidence="1" type="ORF">ITX44_18500</name>
</gene>
<evidence type="ECO:0000313" key="2">
    <source>
        <dbReference type="Proteomes" id="UP000749040"/>
    </source>
</evidence>
<evidence type="ECO:0000313" key="1">
    <source>
        <dbReference type="EMBL" id="MBM9506509.1"/>
    </source>
</evidence>
<name>A0ABS2TT61_9ACTN</name>
<dbReference type="RefSeq" id="WP_205358377.1">
    <property type="nucleotide sequence ID" value="NZ_JADKYB010000009.1"/>
</dbReference>
<comment type="caution">
    <text evidence="1">The sequence shown here is derived from an EMBL/GenBank/DDBJ whole genome shotgun (WGS) entry which is preliminary data.</text>
</comment>
<keyword evidence="2" id="KW-1185">Reference proteome</keyword>
<reference evidence="1 2" key="1">
    <citation type="submission" date="2021-01" db="EMBL/GenBank/DDBJ databases">
        <title>Streptomyces acididurans sp. nov., isolated from a peat swamp forest soil.</title>
        <authorList>
            <person name="Chantavorakit T."/>
            <person name="Duangmal K."/>
        </authorList>
    </citation>
    <scope>NUCLEOTIDE SEQUENCE [LARGE SCALE GENOMIC DNA]</scope>
    <source>
        <strain evidence="1 2">KK5PA1</strain>
    </source>
</reference>
<accession>A0ABS2TT61</accession>
<organism evidence="1 2">
    <name type="scientific">Actinacidiphila acididurans</name>
    <dbReference type="NCBI Taxonomy" id="2784346"/>
    <lineage>
        <taxon>Bacteria</taxon>
        <taxon>Bacillati</taxon>
        <taxon>Actinomycetota</taxon>
        <taxon>Actinomycetes</taxon>
        <taxon>Kitasatosporales</taxon>
        <taxon>Streptomycetaceae</taxon>
        <taxon>Actinacidiphila</taxon>
    </lineage>
</organism>